<dbReference type="EMBL" id="JAVRQU010000027">
    <property type="protein sequence ID" value="KAK5690029.1"/>
    <property type="molecule type" value="Genomic_DNA"/>
</dbReference>
<organism evidence="3 4">
    <name type="scientific">Elasticomyces elasticus</name>
    <dbReference type="NCBI Taxonomy" id="574655"/>
    <lineage>
        <taxon>Eukaryota</taxon>
        <taxon>Fungi</taxon>
        <taxon>Dikarya</taxon>
        <taxon>Ascomycota</taxon>
        <taxon>Pezizomycotina</taxon>
        <taxon>Dothideomycetes</taxon>
        <taxon>Dothideomycetidae</taxon>
        <taxon>Mycosphaerellales</taxon>
        <taxon>Teratosphaeriaceae</taxon>
        <taxon>Elasticomyces</taxon>
    </lineage>
</organism>
<keyword evidence="2" id="KW-1133">Transmembrane helix</keyword>
<dbReference type="Proteomes" id="UP001310594">
    <property type="component" value="Unassembled WGS sequence"/>
</dbReference>
<proteinExistence type="predicted"/>
<reference evidence="3" key="1">
    <citation type="submission" date="2023-08" db="EMBL/GenBank/DDBJ databases">
        <title>Black Yeasts Isolated from many extreme environments.</title>
        <authorList>
            <person name="Coleine C."/>
            <person name="Stajich J.E."/>
            <person name="Selbmann L."/>
        </authorList>
    </citation>
    <scope>NUCLEOTIDE SEQUENCE</scope>
    <source>
        <strain evidence="3">CCFEE 5810</strain>
    </source>
</reference>
<evidence type="ECO:0000313" key="4">
    <source>
        <dbReference type="Proteomes" id="UP001310594"/>
    </source>
</evidence>
<keyword evidence="2" id="KW-0812">Transmembrane</keyword>
<evidence type="ECO:0000256" key="1">
    <source>
        <dbReference type="SAM" id="MobiDB-lite"/>
    </source>
</evidence>
<comment type="caution">
    <text evidence="3">The sequence shown here is derived from an EMBL/GenBank/DDBJ whole genome shotgun (WGS) entry which is preliminary data.</text>
</comment>
<protein>
    <submittedName>
        <fullName evidence="3">Uncharacterized protein</fullName>
    </submittedName>
</protein>
<evidence type="ECO:0000256" key="2">
    <source>
        <dbReference type="SAM" id="Phobius"/>
    </source>
</evidence>
<feature type="transmembrane region" description="Helical" evidence="2">
    <location>
        <begin position="67"/>
        <end position="91"/>
    </location>
</feature>
<name>A0AAN7VQR7_9PEZI</name>
<feature type="region of interest" description="Disordered" evidence="1">
    <location>
        <begin position="39"/>
        <end position="60"/>
    </location>
</feature>
<evidence type="ECO:0000313" key="3">
    <source>
        <dbReference type="EMBL" id="KAK5690029.1"/>
    </source>
</evidence>
<accession>A0AAN7VQR7</accession>
<dbReference type="AlphaFoldDB" id="A0AAN7VQR7"/>
<gene>
    <name evidence="3" type="ORF">LTR97_012513</name>
</gene>
<keyword evidence="2" id="KW-0472">Membrane</keyword>
<sequence>MSILNNDKKYSDHGHDAPQLAQDAPEVYVLYATNLTYRQPRLDEKNHQQPTNEQHQTNRRRRWSTMALLLALSTGLIIAAAVGGGLGALLANKNKELTTLHNAANTPIAPAASSACAPPATTTATATITKTTAINTATPSSTCNYPSTGLDVTQSSTDLTYTLFCNADLAPGTPAQILFTLIAYTMQDCLDGCDNYNIYAKADGRYSVLNATMATWNWVGDSGQTPGTCWCSSAGDGYEIVASTVRQSGFLKGSFDVGSIPSAA</sequence>